<sequence length="120" mass="13957">MKEKFIIIFNENPSRVEVNKNVLDLAIRVTNYISDNFDASDYFTIGNESHEKVFSFLIFLKENHGQLQTEVELLPINIDTVHFSMLENIFIYASNFDIQELEDVQDDIWDLSHLISPATS</sequence>
<dbReference type="KEGG" id="fbe:FF125_07885"/>
<dbReference type="Proteomes" id="UP000306229">
    <property type="component" value="Chromosome"/>
</dbReference>
<organism evidence="1 2">
    <name type="scientific">Aureibaculum algae</name>
    <dbReference type="NCBI Taxonomy" id="2584122"/>
    <lineage>
        <taxon>Bacteria</taxon>
        <taxon>Pseudomonadati</taxon>
        <taxon>Bacteroidota</taxon>
        <taxon>Flavobacteriia</taxon>
        <taxon>Flavobacteriales</taxon>
        <taxon>Flavobacteriaceae</taxon>
        <taxon>Aureibaculum</taxon>
    </lineage>
</organism>
<keyword evidence="2" id="KW-1185">Reference proteome</keyword>
<accession>A0A5B7TNW0</accession>
<dbReference type="OrthoDB" id="1495504at2"/>
<dbReference type="AlphaFoldDB" id="A0A5B7TNW0"/>
<evidence type="ECO:0000313" key="2">
    <source>
        <dbReference type="Proteomes" id="UP000306229"/>
    </source>
</evidence>
<name>A0A5B7TNW0_9FLAO</name>
<protein>
    <submittedName>
        <fullName evidence="1">Uncharacterized protein</fullName>
    </submittedName>
</protein>
<proteinExistence type="predicted"/>
<dbReference type="EMBL" id="CP040749">
    <property type="protein sequence ID" value="QCX38355.1"/>
    <property type="molecule type" value="Genomic_DNA"/>
</dbReference>
<dbReference type="RefSeq" id="WP_138949250.1">
    <property type="nucleotide sequence ID" value="NZ_CP040749.1"/>
</dbReference>
<evidence type="ECO:0000313" key="1">
    <source>
        <dbReference type="EMBL" id="QCX38355.1"/>
    </source>
</evidence>
<reference evidence="1 2" key="1">
    <citation type="submission" date="2019-05" db="EMBL/GenBank/DDBJ databases">
        <title>Algicella ahnfeltiae gen. nov., sp. nov., a novel marine bacterium of the family Flavobacteriaceae isolated from a red alga.</title>
        <authorList>
            <person name="Nedashkovskaya O.I."/>
            <person name="Kukhlevskiy A.D."/>
            <person name="Kim S.-G."/>
            <person name="Zhukova N.V."/>
            <person name="Mikhailov V.V."/>
        </authorList>
    </citation>
    <scope>NUCLEOTIDE SEQUENCE [LARGE SCALE GENOMIC DNA]</scope>
    <source>
        <strain evidence="1 2">10Alg115</strain>
    </source>
</reference>
<gene>
    <name evidence="1" type="ORF">FF125_07885</name>
</gene>